<protein>
    <submittedName>
        <fullName evidence="1">DUF416 family protein</fullName>
    </submittedName>
</protein>
<keyword evidence="2" id="KW-1185">Reference proteome</keyword>
<proteinExistence type="predicted"/>
<dbReference type="Proteomes" id="UP000636938">
    <property type="component" value="Unassembled WGS sequence"/>
</dbReference>
<gene>
    <name evidence="1" type="ORF">H9654_06905</name>
</gene>
<dbReference type="InterPro" id="IPR007338">
    <property type="entry name" value="DUF416"/>
</dbReference>
<comment type="caution">
    <text evidence="1">The sequence shown here is derived from an EMBL/GenBank/DDBJ whole genome shotgun (WGS) entry which is preliminary data.</text>
</comment>
<dbReference type="AlphaFoldDB" id="A0A8X8K4Q4"/>
<organism evidence="1 2">
    <name type="scientific">Stenotrophomonas lacuserhaii</name>
    <dbReference type="NCBI Taxonomy" id="2760084"/>
    <lineage>
        <taxon>Bacteria</taxon>
        <taxon>Pseudomonadati</taxon>
        <taxon>Pseudomonadota</taxon>
        <taxon>Gammaproteobacteria</taxon>
        <taxon>Lysobacterales</taxon>
        <taxon>Lysobacteraceae</taxon>
        <taxon>Stenotrophomonas</taxon>
    </lineage>
</organism>
<dbReference type="Gene3D" id="1.20.1590.10">
    <property type="entry name" value="YP_001051499.1 domain like"/>
    <property type="match status" value="1"/>
</dbReference>
<dbReference type="EMBL" id="JACSQS010000005">
    <property type="protein sequence ID" value="MBD7953936.1"/>
    <property type="molecule type" value="Genomic_DNA"/>
</dbReference>
<dbReference type="Pfam" id="PF04222">
    <property type="entry name" value="DUF416"/>
    <property type="match status" value="1"/>
</dbReference>
<dbReference type="RefSeq" id="WP_191770057.1">
    <property type="nucleotide sequence ID" value="NZ_JACSQS010000005.1"/>
</dbReference>
<accession>A0A8X8K4Q4</accession>
<name>A0A8X8K4Q4_9GAMM</name>
<dbReference type="InterPro" id="IPR023381">
    <property type="entry name" value="YP001051499.1-like_dom_sf"/>
</dbReference>
<sequence>MAHSTRLRLKLTTMPGWRRVAFMACCCERMLPNYERFQREESYGDATVLRSGLDLVWEWVAASVVPLDAEKVASACEEQAPFTGEHASVYTSAALDASAALAVTLRALTRAPVESAIAVASYATDTADLFVQSTEDIDPTSFDFEDVMAAHPLMQSEIELQWESLQLLERCTDRAATLAELRAHSPSLCACSLPLTSSSG</sequence>
<reference evidence="1 2" key="1">
    <citation type="submission" date="2020-08" db="EMBL/GenBank/DDBJ databases">
        <title>A Genomic Blueprint of the Chicken Gut Microbiome.</title>
        <authorList>
            <person name="Gilroy R."/>
            <person name="Ravi A."/>
            <person name="Getino M."/>
            <person name="Pursley I."/>
            <person name="Horton D.L."/>
            <person name="Alikhan N.-F."/>
            <person name="Baker D."/>
            <person name="Gharbi K."/>
            <person name="Hall N."/>
            <person name="Watson M."/>
            <person name="Adriaenssens E.M."/>
            <person name="Foster-Nyarko E."/>
            <person name="Jarju S."/>
            <person name="Secka A."/>
            <person name="Antonio M."/>
            <person name="Oren A."/>
            <person name="Chaudhuri R."/>
            <person name="La Ragione R.M."/>
            <person name="Hildebrand F."/>
            <person name="Pallen M.J."/>
        </authorList>
    </citation>
    <scope>NUCLEOTIDE SEQUENCE [LARGE SCALE GENOMIC DNA]</scope>
    <source>
        <strain evidence="1 2">Sa5BUN4</strain>
    </source>
</reference>
<evidence type="ECO:0000313" key="2">
    <source>
        <dbReference type="Proteomes" id="UP000636938"/>
    </source>
</evidence>
<evidence type="ECO:0000313" key="1">
    <source>
        <dbReference type="EMBL" id="MBD7953936.1"/>
    </source>
</evidence>